<keyword evidence="1 2" id="KW-0238">DNA-binding</keyword>
<dbReference type="Proteomes" id="UP000550729">
    <property type="component" value="Unassembled WGS sequence"/>
</dbReference>
<dbReference type="InterPro" id="IPR041678">
    <property type="entry name" value="TetR_C_16"/>
</dbReference>
<dbReference type="Pfam" id="PF17920">
    <property type="entry name" value="TetR_C_16"/>
    <property type="match status" value="1"/>
</dbReference>
<dbReference type="SUPFAM" id="SSF46689">
    <property type="entry name" value="Homeodomain-like"/>
    <property type="match status" value="1"/>
</dbReference>
<dbReference type="AlphaFoldDB" id="A0A848KWM2"/>
<evidence type="ECO:0000256" key="1">
    <source>
        <dbReference type="ARBA" id="ARBA00023125"/>
    </source>
</evidence>
<evidence type="ECO:0000259" key="3">
    <source>
        <dbReference type="PROSITE" id="PS50977"/>
    </source>
</evidence>
<accession>A0A848KWM2</accession>
<dbReference type="PANTHER" id="PTHR30055:SF235">
    <property type="entry name" value="TRANSCRIPTIONAL REGULATORY PROTEIN"/>
    <property type="match status" value="1"/>
</dbReference>
<name>A0A848KWM2_9ACTN</name>
<dbReference type="GO" id="GO:0003700">
    <property type="term" value="F:DNA-binding transcription factor activity"/>
    <property type="evidence" value="ECO:0007669"/>
    <property type="project" value="TreeGrafter"/>
</dbReference>
<dbReference type="InterPro" id="IPR036271">
    <property type="entry name" value="Tet_transcr_reg_TetR-rel_C_sf"/>
</dbReference>
<dbReference type="GO" id="GO:0000976">
    <property type="term" value="F:transcription cis-regulatory region binding"/>
    <property type="evidence" value="ECO:0007669"/>
    <property type="project" value="TreeGrafter"/>
</dbReference>
<dbReference type="RefSeq" id="WP_170193084.1">
    <property type="nucleotide sequence ID" value="NZ_JABBNB010000004.1"/>
</dbReference>
<dbReference type="EMBL" id="JABBNB010000004">
    <property type="protein sequence ID" value="NMO00571.1"/>
    <property type="molecule type" value="Genomic_DNA"/>
</dbReference>
<evidence type="ECO:0000313" key="5">
    <source>
        <dbReference type="Proteomes" id="UP000550729"/>
    </source>
</evidence>
<feature type="DNA-binding region" description="H-T-H motif" evidence="2">
    <location>
        <begin position="36"/>
        <end position="55"/>
    </location>
</feature>
<comment type="caution">
    <text evidence="4">The sequence shown here is derived from an EMBL/GenBank/DDBJ whole genome shotgun (WGS) entry which is preliminary data.</text>
</comment>
<sequence>MTSRRSGRRPGDPDTKGAILDSARELFARDGFDKTSVRAIAADAGVDAALVHHYFGTKHKLFLDAVAIPIDPTVILGQLNSVDVHDLGAHLLRTVLGIWDGELQSAGVALLKTNLAAPDSAMIRSFIAEIILTNIATRIDDDTDVRTSLLASQMLGVLVTRYVIRLEPIASMSVDDVVAKVGPTLQRYLTGEL</sequence>
<dbReference type="InterPro" id="IPR009057">
    <property type="entry name" value="Homeodomain-like_sf"/>
</dbReference>
<keyword evidence="5" id="KW-1185">Reference proteome</keyword>
<dbReference type="PANTHER" id="PTHR30055">
    <property type="entry name" value="HTH-TYPE TRANSCRIPTIONAL REGULATOR RUTR"/>
    <property type="match status" value="1"/>
</dbReference>
<dbReference type="PROSITE" id="PS50977">
    <property type="entry name" value="HTH_TETR_2"/>
    <property type="match status" value="1"/>
</dbReference>
<dbReference type="PRINTS" id="PR00455">
    <property type="entry name" value="HTHTETR"/>
</dbReference>
<evidence type="ECO:0000313" key="4">
    <source>
        <dbReference type="EMBL" id="NMO00571.1"/>
    </source>
</evidence>
<evidence type="ECO:0000256" key="2">
    <source>
        <dbReference type="PROSITE-ProRule" id="PRU00335"/>
    </source>
</evidence>
<organism evidence="4 5">
    <name type="scientific">Gordonia asplenii</name>
    <dbReference type="NCBI Taxonomy" id="2725283"/>
    <lineage>
        <taxon>Bacteria</taxon>
        <taxon>Bacillati</taxon>
        <taxon>Actinomycetota</taxon>
        <taxon>Actinomycetes</taxon>
        <taxon>Mycobacteriales</taxon>
        <taxon>Gordoniaceae</taxon>
        <taxon>Gordonia</taxon>
    </lineage>
</organism>
<dbReference type="Gene3D" id="1.10.10.60">
    <property type="entry name" value="Homeodomain-like"/>
    <property type="match status" value="1"/>
</dbReference>
<gene>
    <name evidence="4" type="ORF">HH308_04995</name>
</gene>
<dbReference type="Pfam" id="PF00440">
    <property type="entry name" value="TetR_N"/>
    <property type="match status" value="1"/>
</dbReference>
<dbReference type="InterPro" id="IPR050109">
    <property type="entry name" value="HTH-type_TetR-like_transc_reg"/>
</dbReference>
<dbReference type="SUPFAM" id="SSF48498">
    <property type="entry name" value="Tetracyclin repressor-like, C-terminal domain"/>
    <property type="match status" value="1"/>
</dbReference>
<dbReference type="Gene3D" id="1.10.357.10">
    <property type="entry name" value="Tetracycline Repressor, domain 2"/>
    <property type="match status" value="1"/>
</dbReference>
<reference evidence="4 5" key="1">
    <citation type="submission" date="2020-04" db="EMBL/GenBank/DDBJ databases">
        <title>Gordonia sp. nov. TBRC 11910.</title>
        <authorList>
            <person name="Suriyachadkun C."/>
        </authorList>
    </citation>
    <scope>NUCLEOTIDE SEQUENCE [LARGE SCALE GENOMIC DNA]</scope>
    <source>
        <strain evidence="4 5">TBRC 11910</strain>
    </source>
</reference>
<feature type="domain" description="HTH tetR-type" evidence="3">
    <location>
        <begin position="13"/>
        <end position="73"/>
    </location>
</feature>
<proteinExistence type="predicted"/>
<protein>
    <submittedName>
        <fullName evidence="4">TetR/AcrR family transcriptional regulator</fullName>
    </submittedName>
</protein>
<dbReference type="InterPro" id="IPR001647">
    <property type="entry name" value="HTH_TetR"/>
</dbReference>